<dbReference type="InterPro" id="IPR036612">
    <property type="entry name" value="KH_dom_type_1_sf"/>
</dbReference>
<dbReference type="GO" id="GO:0003729">
    <property type="term" value="F:mRNA binding"/>
    <property type="evidence" value="ECO:0007669"/>
    <property type="project" value="TreeGrafter"/>
</dbReference>
<dbReference type="GO" id="GO:0008143">
    <property type="term" value="F:poly(A) binding"/>
    <property type="evidence" value="ECO:0007669"/>
    <property type="project" value="TreeGrafter"/>
</dbReference>
<dbReference type="PANTHER" id="PTHR11208">
    <property type="entry name" value="RNA-BINDING PROTEIN RELATED"/>
    <property type="match status" value="1"/>
</dbReference>
<dbReference type="EMBL" id="JWIN03000035">
    <property type="protein sequence ID" value="KAB1253854.1"/>
    <property type="molecule type" value="Genomic_DNA"/>
</dbReference>
<dbReference type="AlphaFoldDB" id="A0A5N4C646"/>
<evidence type="ECO:0000313" key="5">
    <source>
        <dbReference type="Proteomes" id="UP000299084"/>
    </source>
</evidence>
<dbReference type="InterPro" id="IPR055256">
    <property type="entry name" value="KH_1_KHDC4/BBP-like"/>
</dbReference>
<dbReference type="PANTHER" id="PTHR11208:SF30">
    <property type="entry name" value="KH DOMAIN-CONTAINING, RNA-BINDING, SIGNAL TRANSDUCTION-ASSOCIATED PROTEIN 1"/>
    <property type="match status" value="1"/>
</dbReference>
<gene>
    <name evidence="4" type="ORF">Cadr_000027010</name>
</gene>
<proteinExistence type="predicted"/>
<organism evidence="4 5">
    <name type="scientific">Camelus dromedarius</name>
    <name type="common">Dromedary</name>
    <name type="synonym">Arabian camel</name>
    <dbReference type="NCBI Taxonomy" id="9838"/>
    <lineage>
        <taxon>Eukaryota</taxon>
        <taxon>Metazoa</taxon>
        <taxon>Chordata</taxon>
        <taxon>Craniata</taxon>
        <taxon>Vertebrata</taxon>
        <taxon>Euteleostomi</taxon>
        <taxon>Mammalia</taxon>
        <taxon>Eutheria</taxon>
        <taxon>Laurasiatheria</taxon>
        <taxon>Artiodactyla</taxon>
        <taxon>Tylopoda</taxon>
        <taxon>Camelidae</taxon>
        <taxon>Camelus</taxon>
    </lineage>
</organism>
<dbReference type="GO" id="GO:0000381">
    <property type="term" value="P:regulation of alternative mRNA splicing, via spliceosome"/>
    <property type="evidence" value="ECO:0007669"/>
    <property type="project" value="TreeGrafter"/>
</dbReference>
<evidence type="ECO:0000313" key="4">
    <source>
        <dbReference type="EMBL" id="KAB1253854.1"/>
    </source>
</evidence>
<dbReference type="SUPFAM" id="SSF54791">
    <property type="entry name" value="Eukaryotic type KH-domain (KH-domain type I)"/>
    <property type="match status" value="1"/>
</dbReference>
<comment type="caution">
    <text evidence="4">The sequence shown here is derived from an EMBL/GenBank/DDBJ whole genome shotgun (WGS) entry which is preliminary data.</text>
</comment>
<accession>A0A5N4C646</accession>
<dbReference type="Pfam" id="PF22675">
    <property type="entry name" value="KH-I_KHDC4-BBP"/>
    <property type="match status" value="1"/>
</dbReference>
<reference evidence="4 5" key="1">
    <citation type="journal article" date="2019" name="Mol. Ecol. Resour.">
        <title>Improving Illumina assemblies with Hi-C and long reads: an example with the North African dromedary.</title>
        <authorList>
            <person name="Elbers J.P."/>
            <person name="Rogers M.F."/>
            <person name="Perelman P.L."/>
            <person name="Proskuryakova A.A."/>
            <person name="Serdyukova N.A."/>
            <person name="Johnson W.E."/>
            <person name="Horin P."/>
            <person name="Corander J."/>
            <person name="Murphy D."/>
            <person name="Burger P.A."/>
        </authorList>
    </citation>
    <scope>NUCLEOTIDE SEQUENCE [LARGE SCALE GENOMIC DNA]</scope>
    <source>
        <strain evidence="4">Drom800</strain>
        <tissue evidence="4">Blood</tissue>
    </source>
</reference>
<feature type="domain" description="KHDC4/BBP-like KH-domain type I" evidence="3">
    <location>
        <begin position="70"/>
        <end position="113"/>
    </location>
</feature>
<sequence length="124" mass="13982">MQPGNKYLPEPEAEKDSLDPSFAHAMQLQTAEIEKTQKGDSEKDDEEHYLDLFSHWNMKLKERVLIPAKQYPKFKFVGKILGPQGIYIVKTLQEETGAKISVLGKGSVRGKAKDEEPRKGADPI</sequence>
<evidence type="ECO:0000256" key="1">
    <source>
        <dbReference type="ARBA" id="ARBA00022884"/>
    </source>
</evidence>
<dbReference type="InterPro" id="IPR032571">
    <property type="entry name" value="Qua1_dom"/>
</dbReference>
<dbReference type="Proteomes" id="UP000299084">
    <property type="component" value="Unassembled WGS sequence"/>
</dbReference>
<protein>
    <submittedName>
        <fullName evidence="4">KH domain-containing</fullName>
    </submittedName>
</protein>
<dbReference type="Gene3D" id="3.30.1370.10">
    <property type="entry name" value="K Homology domain, type 1"/>
    <property type="match status" value="1"/>
</dbReference>
<keyword evidence="1" id="KW-0694">RNA-binding</keyword>
<keyword evidence="5" id="KW-1185">Reference proteome</keyword>
<dbReference type="GO" id="GO:0005634">
    <property type="term" value="C:nucleus"/>
    <property type="evidence" value="ECO:0007669"/>
    <property type="project" value="TreeGrafter"/>
</dbReference>
<feature type="domain" description="KHDRBS Qua1" evidence="2">
    <location>
        <begin position="6"/>
        <end position="57"/>
    </location>
</feature>
<dbReference type="InterPro" id="IPR045071">
    <property type="entry name" value="BBP-like"/>
</dbReference>
<dbReference type="Pfam" id="PF16274">
    <property type="entry name" value="Qua1"/>
    <property type="match status" value="1"/>
</dbReference>
<evidence type="ECO:0000259" key="2">
    <source>
        <dbReference type="Pfam" id="PF16274"/>
    </source>
</evidence>
<name>A0A5N4C646_CAMDR</name>
<evidence type="ECO:0000259" key="3">
    <source>
        <dbReference type="Pfam" id="PF22675"/>
    </source>
</evidence>